<keyword evidence="2 5" id="KW-0378">Hydrolase</keyword>
<feature type="compositionally biased region" description="Polar residues" evidence="7">
    <location>
        <begin position="1"/>
        <end position="10"/>
    </location>
</feature>
<feature type="active site" description="Nucleophile" evidence="5">
    <location>
        <position position="261"/>
    </location>
</feature>
<feature type="region of interest" description="Disordered" evidence="7">
    <location>
        <begin position="676"/>
        <end position="746"/>
    </location>
</feature>
<feature type="compositionally biased region" description="Acidic residues" evidence="7">
    <location>
        <begin position="730"/>
        <end position="746"/>
    </location>
</feature>
<evidence type="ECO:0000256" key="1">
    <source>
        <dbReference type="ARBA" id="ARBA00006104"/>
    </source>
</evidence>
<dbReference type="InterPro" id="IPR002641">
    <property type="entry name" value="PNPLA_dom"/>
</dbReference>
<dbReference type="SUPFAM" id="SSF52151">
    <property type="entry name" value="FabD/lysophospholipase-like"/>
    <property type="match status" value="1"/>
</dbReference>
<keyword evidence="4 5" id="KW-0443">Lipid metabolism</keyword>
<keyword evidence="3 5" id="KW-0442">Lipid degradation</keyword>
<dbReference type="Pfam" id="PF11815">
    <property type="entry name" value="DUF3336"/>
    <property type="match status" value="1"/>
</dbReference>
<evidence type="ECO:0000256" key="3">
    <source>
        <dbReference type="ARBA" id="ARBA00022963"/>
    </source>
</evidence>
<dbReference type="InterPro" id="IPR021771">
    <property type="entry name" value="Triacylglycerol_lipase_N"/>
</dbReference>
<comment type="caution">
    <text evidence="9">The sequence shown here is derived from an EMBL/GenBank/DDBJ whole genome shotgun (WGS) entry which is preliminary data.</text>
</comment>
<keyword evidence="10" id="KW-1185">Reference proteome</keyword>
<dbReference type="EMBL" id="SGPJ01000017">
    <property type="protein sequence ID" value="THH01734.1"/>
    <property type="molecule type" value="Genomic_DNA"/>
</dbReference>
<dbReference type="PROSITE" id="PS51635">
    <property type="entry name" value="PNPLA"/>
    <property type="match status" value="1"/>
</dbReference>
<sequence length="746" mass="83851">MEHSEATSPGSPYMGPLTPSGRRVRKVSALSDFAPVNQIVKSQGNRRRRTGGKIHSAKRQEWLFIFLRWPLLTIIFLFIAAEFGLYVLIRQLVNTKEWLIAWRGRKGVLRKKLRSARTYQEWKDAAVALDEYLHFDEWKVVDEDPYYDWKLVRKVLRTLRNLREKKDVRGVLGVLETSTFYGTKELIEAYVDEQVKAMEFVRESPDLSNDEKKRFFKNTNTNLGTTALCLSGGATFGYYHFGVVRAFLDADMLPRVISGTSAGGLVAALVCTRTDDELRRLLVPELANRITACEEPFKVWFKRFWNTGARFDSVQWARKSAFFTRGSMTFREAYIRTGRILNVSVIPADRHSPTKLLNYLTAPDTVIWSALLASAAVPGILNPVVLMQKLKDGNLVPWNWGSKFKDGSLRVDIPVQSLNLYFNVTHPVVSQVNPHVHLFFFAPRGSAGKPVATRKGKEFGLGLGSRDPDVPELDRMMRVGQLVTWPKLHMIENRFRIEKQILLGRQAIRRAMRTRAQERAEMKAESEPQGKLPTPITDTKIALPMSMSASISSETPVPVDSDAETAYTNKSQRHKHSRKSSQTVRSPDAPIASGSNQDSRRLLRRRRTTSLRNADSGDDIPDIDYWTPTPDPPPDYGPKESRPSLVQSPMVESPSLSPSHSTLFKRLRTTSFSPFNSIRRGGLFSNGSVKDVGQQDSQSVVVASSDSSSDDDDLSIDSRRVWGAVADSLSDGEGDGDGDDQPSQDT</sequence>
<dbReference type="GO" id="GO:0016042">
    <property type="term" value="P:lipid catabolic process"/>
    <property type="evidence" value="ECO:0007669"/>
    <property type="project" value="UniProtKB-UniRule"/>
</dbReference>
<evidence type="ECO:0000256" key="4">
    <source>
        <dbReference type="ARBA" id="ARBA00023098"/>
    </source>
</evidence>
<keyword evidence="6" id="KW-0472">Membrane</keyword>
<dbReference type="EC" id="3.1.1.-" evidence="6"/>
<dbReference type="Proteomes" id="UP000309038">
    <property type="component" value="Unassembled WGS sequence"/>
</dbReference>
<feature type="short sequence motif" description="GXSXG" evidence="5">
    <location>
        <begin position="259"/>
        <end position="263"/>
    </location>
</feature>
<feature type="region of interest" description="Disordered" evidence="7">
    <location>
        <begin position="566"/>
        <end position="662"/>
    </location>
</feature>
<feature type="region of interest" description="Disordered" evidence="7">
    <location>
        <begin position="513"/>
        <end position="537"/>
    </location>
</feature>
<dbReference type="Gene3D" id="3.40.1090.10">
    <property type="entry name" value="Cytosolic phospholipase A2 catalytic domain"/>
    <property type="match status" value="2"/>
</dbReference>
<feature type="compositionally biased region" description="Basic and acidic residues" evidence="7">
    <location>
        <begin position="515"/>
        <end position="528"/>
    </location>
</feature>
<gene>
    <name evidence="9" type="ORF">EW026_g985</name>
</gene>
<feature type="compositionally biased region" description="Low complexity" evidence="7">
    <location>
        <begin position="688"/>
        <end position="707"/>
    </location>
</feature>
<comment type="subcellular location">
    <subcellularLocation>
        <location evidence="6">Membrane</location>
        <topology evidence="6">Single-pass membrane protein</topology>
    </subcellularLocation>
</comment>
<evidence type="ECO:0000256" key="6">
    <source>
        <dbReference type="RuleBase" id="RU362055"/>
    </source>
</evidence>
<keyword evidence="6" id="KW-0812">Transmembrane</keyword>
<dbReference type="CDD" id="cd07232">
    <property type="entry name" value="Pat_PLPL"/>
    <property type="match status" value="1"/>
</dbReference>
<evidence type="ECO:0000256" key="7">
    <source>
        <dbReference type="SAM" id="MobiDB-lite"/>
    </source>
</evidence>
<dbReference type="GO" id="GO:0004806">
    <property type="term" value="F:triacylglycerol lipase activity"/>
    <property type="evidence" value="ECO:0007669"/>
    <property type="project" value="InterPro"/>
</dbReference>
<organism evidence="9 10">
    <name type="scientific">Hermanssonia centrifuga</name>
    <dbReference type="NCBI Taxonomy" id="98765"/>
    <lineage>
        <taxon>Eukaryota</taxon>
        <taxon>Fungi</taxon>
        <taxon>Dikarya</taxon>
        <taxon>Basidiomycota</taxon>
        <taxon>Agaricomycotina</taxon>
        <taxon>Agaricomycetes</taxon>
        <taxon>Polyporales</taxon>
        <taxon>Meruliaceae</taxon>
        <taxon>Hermanssonia</taxon>
    </lineage>
</organism>
<feature type="transmembrane region" description="Helical" evidence="6">
    <location>
        <begin position="62"/>
        <end position="89"/>
    </location>
</feature>
<evidence type="ECO:0000259" key="8">
    <source>
        <dbReference type="PROSITE" id="PS51635"/>
    </source>
</evidence>
<reference evidence="9 10" key="1">
    <citation type="submission" date="2019-02" db="EMBL/GenBank/DDBJ databases">
        <title>Genome sequencing of the rare red list fungi Phlebia centrifuga.</title>
        <authorList>
            <person name="Buettner E."/>
            <person name="Kellner H."/>
        </authorList>
    </citation>
    <scope>NUCLEOTIDE SEQUENCE [LARGE SCALE GENOMIC DNA]</scope>
    <source>
        <strain evidence="9 10">DSM 108282</strain>
    </source>
</reference>
<evidence type="ECO:0000256" key="5">
    <source>
        <dbReference type="PROSITE-ProRule" id="PRU01161"/>
    </source>
</evidence>
<comment type="caution">
    <text evidence="5">Lacks conserved residue(s) required for the propagation of feature annotation.</text>
</comment>
<proteinExistence type="inferred from homology"/>
<evidence type="ECO:0000313" key="9">
    <source>
        <dbReference type="EMBL" id="THH01734.1"/>
    </source>
</evidence>
<accession>A0A4S4KT04</accession>
<dbReference type="AlphaFoldDB" id="A0A4S4KT04"/>
<dbReference type="InterPro" id="IPR016035">
    <property type="entry name" value="Acyl_Trfase/lysoPLipase"/>
</dbReference>
<dbReference type="Pfam" id="PF01734">
    <property type="entry name" value="Patatin"/>
    <property type="match status" value="1"/>
</dbReference>
<dbReference type="PANTHER" id="PTHR14226">
    <property type="entry name" value="NEUROPATHY TARGET ESTERASE/SWISS CHEESE D.MELANOGASTER"/>
    <property type="match status" value="1"/>
</dbReference>
<name>A0A4S4KT04_9APHY</name>
<dbReference type="GO" id="GO:0016020">
    <property type="term" value="C:membrane"/>
    <property type="evidence" value="ECO:0007669"/>
    <property type="project" value="UniProtKB-SubCell"/>
</dbReference>
<dbReference type="GO" id="GO:0006641">
    <property type="term" value="P:triglyceride metabolic process"/>
    <property type="evidence" value="ECO:0007669"/>
    <property type="project" value="UniProtKB-ARBA"/>
</dbReference>
<dbReference type="PANTHER" id="PTHR14226:SF66">
    <property type="entry name" value="TRIACYLGLYCEROL LIPASE PTL2"/>
    <property type="match status" value="1"/>
</dbReference>
<dbReference type="InterPro" id="IPR050301">
    <property type="entry name" value="NTE"/>
</dbReference>
<evidence type="ECO:0000313" key="10">
    <source>
        <dbReference type="Proteomes" id="UP000309038"/>
    </source>
</evidence>
<evidence type="ECO:0000256" key="2">
    <source>
        <dbReference type="ARBA" id="ARBA00022801"/>
    </source>
</evidence>
<feature type="domain" description="PNPLA" evidence="8">
    <location>
        <begin position="228"/>
        <end position="419"/>
    </location>
</feature>
<keyword evidence="6" id="KW-1133">Transmembrane helix</keyword>
<feature type="active site" description="Proton acceptor" evidence="5">
    <location>
        <position position="406"/>
    </location>
</feature>
<comment type="similarity">
    <text evidence="1 6">Belongs to the PLPL family.</text>
</comment>
<feature type="region of interest" description="Disordered" evidence="7">
    <location>
        <begin position="1"/>
        <end position="20"/>
    </location>
</feature>
<protein>
    <recommendedName>
        <fullName evidence="6">Patatin-like phospholipase domain-containing protein</fullName>
        <ecNumber evidence="6">3.1.1.-</ecNumber>
    </recommendedName>
</protein>
<comment type="function">
    <text evidence="6">Lipid hydrolase.</text>
</comment>